<evidence type="ECO:0000256" key="11">
    <source>
        <dbReference type="ARBA" id="ARBA00023326"/>
    </source>
</evidence>
<keyword evidence="4" id="KW-0147">Chitin-binding</keyword>
<comment type="caution">
    <text evidence="17">The sequence shown here is derived from an EMBL/GenBank/DDBJ whole genome shotgun (WGS) entry which is preliminary data.</text>
</comment>
<evidence type="ECO:0000256" key="5">
    <source>
        <dbReference type="ARBA" id="ARBA00022729"/>
    </source>
</evidence>
<feature type="compositionally biased region" description="Polar residues" evidence="13">
    <location>
        <begin position="435"/>
        <end position="446"/>
    </location>
</feature>
<dbReference type="SUPFAM" id="SSF51445">
    <property type="entry name" value="(Trans)glycosidases"/>
    <property type="match status" value="1"/>
</dbReference>
<evidence type="ECO:0000313" key="18">
    <source>
        <dbReference type="Proteomes" id="UP001431783"/>
    </source>
</evidence>
<dbReference type="InterPro" id="IPR011583">
    <property type="entry name" value="Chitinase_II/V-like_cat"/>
</dbReference>
<evidence type="ECO:0000256" key="10">
    <source>
        <dbReference type="ARBA" id="ARBA00023295"/>
    </source>
</evidence>
<dbReference type="SUPFAM" id="SSF57625">
    <property type="entry name" value="Invertebrate chitin-binding proteins"/>
    <property type="match status" value="1"/>
</dbReference>
<feature type="compositionally biased region" description="Polar residues" evidence="13">
    <location>
        <begin position="454"/>
        <end position="468"/>
    </location>
</feature>
<organism evidence="17 18">
    <name type="scientific">Henosepilachna vigintioctopunctata</name>
    <dbReference type="NCBI Taxonomy" id="420089"/>
    <lineage>
        <taxon>Eukaryota</taxon>
        <taxon>Metazoa</taxon>
        <taxon>Ecdysozoa</taxon>
        <taxon>Arthropoda</taxon>
        <taxon>Hexapoda</taxon>
        <taxon>Insecta</taxon>
        <taxon>Pterygota</taxon>
        <taxon>Neoptera</taxon>
        <taxon>Endopterygota</taxon>
        <taxon>Coleoptera</taxon>
        <taxon>Polyphaga</taxon>
        <taxon>Cucujiformia</taxon>
        <taxon>Coccinelloidea</taxon>
        <taxon>Coccinellidae</taxon>
        <taxon>Epilachninae</taxon>
        <taxon>Epilachnini</taxon>
        <taxon>Henosepilachna</taxon>
    </lineage>
</organism>
<gene>
    <name evidence="17" type="ORF">WA026_004716</name>
</gene>
<keyword evidence="11" id="KW-0624">Polysaccharide degradation</keyword>
<dbReference type="PROSITE" id="PS51910">
    <property type="entry name" value="GH18_2"/>
    <property type="match status" value="1"/>
</dbReference>
<dbReference type="CDD" id="cd02872">
    <property type="entry name" value="GH18_chitolectin_chitotriosidase"/>
    <property type="match status" value="1"/>
</dbReference>
<dbReference type="InterPro" id="IPR050314">
    <property type="entry name" value="Glycosyl_Hydrlase_18"/>
</dbReference>
<keyword evidence="5 14" id="KW-0732">Signal</keyword>
<dbReference type="GO" id="GO:0005576">
    <property type="term" value="C:extracellular region"/>
    <property type="evidence" value="ECO:0007669"/>
    <property type="project" value="InterPro"/>
</dbReference>
<dbReference type="PANTHER" id="PTHR11177">
    <property type="entry name" value="CHITINASE"/>
    <property type="match status" value="1"/>
</dbReference>
<feature type="domain" description="Chitin-binding type-2" evidence="15">
    <location>
        <begin position="473"/>
        <end position="528"/>
    </location>
</feature>
<keyword evidence="10 12" id="KW-0326">Glycosidase</keyword>
<evidence type="ECO:0000259" key="15">
    <source>
        <dbReference type="PROSITE" id="PS50940"/>
    </source>
</evidence>
<dbReference type="InterPro" id="IPR001579">
    <property type="entry name" value="Glyco_hydro_18_chit_AS"/>
</dbReference>
<evidence type="ECO:0000256" key="4">
    <source>
        <dbReference type="ARBA" id="ARBA00022669"/>
    </source>
</evidence>
<sequence>MQLVLLLFFFCVTGGLADQMAKVVCYFSNWAVYRPGLGRYGQEDIPVELCTHIIYSFIGVDDSDWSVLVIDPELDIEMDGFRNFTNLKKTYPKVKFEVAVGGWAEGGSKYCAMVAEKSRRDIFIRNIIDFMKKYDFDGFDLDWEYPGAADRGGSFSDKDKFFYFVEELRRAFDKEGRGWEITMAVPVAKFRLNEGYHVPELCELVDAIHVMSYDLRGNWAGFADTHSPLYKRPHDQWAYETLNVNDGLQLWVSYGCSPKKLIVGIPFYGRTYTLSNSNNNYDLGTYINKEAGGGNPGPYTNASGSLAYYEICTEVMDKSSGWTKKWDEYGKVPYTYKGNQWVGYEDPESVKIKMDYIKEKGYGGAMVWAIDLDDFHGICGPKHHLLHILAESMLSYMVPEPTITTTPRSEWARPPSTPSADGSKVTVATKPGQWNPVQTQSTSSSRKPVDDKTSTTSMTAKPSTSRPTYNDVDDGCNEDYLPHTECTKYYRCAHGQKMEFDCKPGTVYHTVKHICDWPRNADRKECKKQ</sequence>
<evidence type="ECO:0000256" key="9">
    <source>
        <dbReference type="ARBA" id="ARBA00023277"/>
    </source>
</evidence>
<dbReference type="GO" id="GO:0008061">
    <property type="term" value="F:chitin binding"/>
    <property type="evidence" value="ECO:0007669"/>
    <property type="project" value="UniProtKB-KW"/>
</dbReference>
<dbReference type="EC" id="3.2.1.14" evidence="3"/>
<proteinExistence type="inferred from homology"/>
<dbReference type="InterPro" id="IPR001223">
    <property type="entry name" value="Glyco_hydro18_cat"/>
</dbReference>
<comment type="similarity">
    <text evidence="2">Belongs to the glycosyl hydrolase 18 family. Chitinase class II subfamily.</text>
</comment>
<dbReference type="SMART" id="SM00636">
    <property type="entry name" value="Glyco_18"/>
    <property type="match status" value="1"/>
</dbReference>
<evidence type="ECO:0000256" key="12">
    <source>
        <dbReference type="RuleBase" id="RU000489"/>
    </source>
</evidence>
<dbReference type="Pfam" id="PF01607">
    <property type="entry name" value="CBM_14"/>
    <property type="match status" value="1"/>
</dbReference>
<feature type="chain" id="PRO_5043418856" description="chitinase" evidence="14">
    <location>
        <begin position="18"/>
        <end position="529"/>
    </location>
</feature>
<accession>A0AAW1V2Y6</accession>
<dbReference type="EMBL" id="JARQZJ010000122">
    <property type="protein sequence ID" value="KAK9889448.1"/>
    <property type="molecule type" value="Genomic_DNA"/>
</dbReference>
<feature type="domain" description="GH18" evidence="16">
    <location>
        <begin position="21"/>
        <end position="396"/>
    </location>
</feature>
<dbReference type="GO" id="GO:0000272">
    <property type="term" value="P:polysaccharide catabolic process"/>
    <property type="evidence" value="ECO:0007669"/>
    <property type="project" value="UniProtKB-KW"/>
</dbReference>
<dbReference type="Pfam" id="PF00704">
    <property type="entry name" value="Glyco_hydro_18"/>
    <property type="match status" value="1"/>
</dbReference>
<name>A0AAW1V2Y6_9CUCU</name>
<dbReference type="PROSITE" id="PS01095">
    <property type="entry name" value="GH18_1"/>
    <property type="match status" value="1"/>
</dbReference>
<evidence type="ECO:0000256" key="2">
    <source>
        <dbReference type="ARBA" id="ARBA00009121"/>
    </source>
</evidence>
<feature type="region of interest" description="Disordered" evidence="13">
    <location>
        <begin position="404"/>
        <end position="473"/>
    </location>
</feature>
<dbReference type="GO" id="GO:0006032">
    <property type="term" value="P:chitin catabolic process"/>
    <property type="evidence" value="ECO:0007669"/>
    <property type="project" value="UniProtKB-KW"/>
</dbReference>
<protein>
    <recommendedName>
        <fullName evidence="3">chitinase</fullName>
        <ecNumber evidence="3">3.2.1.14</ecNumber>
    </recommendedName>
</protein>
<dbReference type="SMART" id="SM00494">
    <property type="entry name" value="ChtBD2"/>
    <property type="match status" value="1"/>
</dbReference>
<dbReference type="Gene3D" id="2.170.140.10">
    <property type="entry name" value="Chitin binding domain"/>
    <property type="match status" value="1"/>
</dbReference>
<evidence type="ECO:0000313" key="17">
    <source>
        <dbReference type="EMBL" id="KAK9889448.1"/>
    </source>
</evidence>
<dbReference type="FunFam" id="3.20.20.80:FF:000144">
    <property type="entry name" value="Chitinase"/>
    <property type="match status" value="1"/>
</dbReference>
<dbReference type="AlphaFoldDB" id="A0AAW1V2Y6"/>
<evidence type="ECO:0000259" key="16">
    <source>
        <dbReference type="PROSITE" id="PS51910"/>
    </source>
</evidence>
<reference evidence="17 18" key="1">
    <citation type="submission" date="2023-03" db="EMBL/GenBank/DDBJ databases">
        <title>Genome insight into feeding habits of ladybird beetles.</title>
        <authorList>
            <person name="Li H.-S."/>
            <person name="Huang Y.-H."/>
            <person name="Pang H."/>
        </authorList>
    </citation>
    <scope>NUCLEOTIDE SEQUENCE [LARGE SCALE GENOMIC DNA]</scope>
    <source>
        <strain evidence="17">SYSU_2023b</strain>
        <tissue evidence="17">Whole body</tissue>
    </source>
</reference>
<dbReference type="FunFam" id="3.10.50.10:FF:000004">
    <property type="entry name" value="Chitinase 5"/>
    <property type="match status" value="1"/>
</dbReference>
<dbReference type="Gene3D" id="3.20.20.80">
    <property type="entry name" value="Glycosidases"/>
    <property type="match status" value="1"/>
</dbReference>
<evidence type="ECO:0000256" key="13">
    <source>
        <dbReference type="SAM" id="MobiDB-lite"/>
    </source>
</evidence>
<dbReference type="PROSITE" id="PS50940">
    <property type="entry name" value="CHIT_BIND_II"/>
    <property type="match status" value="1"/>
</dbReference>
<dbReference type="InterPro" id="IPR002557">
    <property type="entry name" value="Chitin-bd_dom"/>
</dbReference>
<evidence type="ECO:0000256" key="1">
    <source>
        <dbReference type="ARBA" id="ARBA00000822"/>
    </source>
</evidence>
<feature type="signal peptide" evidence="14">
    <location>
        <begin position="1"/>
        <end position="17"/>
    </location>
</feature>
<evidence type="ECO:0000256" key="14">
    <source>
        <dbReference type="SAM" id="SignalP"/>
    </source>
</evidence>
<dbReference type="GO" id="GO:0008843">
    <property type="term" value="F:endochitinase activity"/>
    <property type="evidence" value="ECO:0007669"/>
    <property type="project" value="UniProtKB-EC"/>
</dbReference>
<evidence type="ECO:0000256" key="6">
    <source>
        <dbReference type="ARBA" id="ARBA00022801"/>
    </source>
</evidence>
<dbReference type="PANTHER" id="PTHR11177:SF144">
    <property type="entry name" value="CHITINASE 5"/>
    <property type="match status" value="1"/>
</dbReference>
<keyword evidence="8" id="KW-1015">Disulfide bond</keyword>
<dbReference type="InterPro" id="IPR017853">
    <property type="entry name" value="GH"/>
</dbReference>
<evidence type="ECO:0000256" key="3">
    <source>
        <dbReference type="ARBA" id="ARBA00012729"/>
    </source>
</evidence>
<dbReference type="InterPro" id="IPR029070">
    <property type="entry name" value="Chitinase_insertion_sf"/>
</dbReference>
<keyword evidence="18" id="KW-1185">Reference proteome</keyword>
<keyword evidence="7" id="KW-0146">Chitin degradation</keyword>
<dbReference type="SUPFAM" id="SSF54556">
    <property type="entry name" value="Chitinase insertion domain"/>
    <property type="match status" value="1"/>
</dbReference>
<dbReference type="Proteomes" id="UP001431783">
    <property type="component" value="Unassembled WGS sequence"/>
</dbReference>
<dbReference type="Gene3D" id="3.10.50.10">
    <property type="match status" value="1"/>
</dbReference>
<comment type="catalytic activity">
    <reaction evidence="1">
        <text>Random endo-hydrolysis of N-acetyl-beta-D-glucosaminide (1-&gt;4)-beta-linkages in chitin and chitodextrins.</text>
        <dbReference type="EC" id="3.2.1.14"/>
    </reaction>
</comment>
<keyword evidence="9" id="KW-0119">Carbohydrate metabolism</keyword>
<evidence type="ECO:0000256" key="7">
    <source>
        <dbReference type="ARBA" id="ARBA00023024"/>
    </source>
</evidence>
<dbReference type="InterPro" id="IPR036508">
    <property type="entry name" value="Chitin-bd_dom_sf"/>
</dbReference>
<keyword evidence="6 12" id="KW-0378">Hydrolase</keyword>
<evidence type="ECO:0000256" key="8">
    <source>
        <dbReference type="ARBA" id="ARBA00023157"/>
    </source>
</evidence>